<gene>
    <name evidence="1" type="ORF">PoB_003108600</name>
</gene>
<organism evidence="1 2">
    <name type="scientific">Plakobranchus ocellatus</name>
    <dbReference type="NCBI Taxonomy" id="259542"/>
    <lineage>
        <taxon>Eukaryota</taxon>
        <taxon>Metazoa</taxon>
        <taxon>Spiralia</taxon>
        <taxon>Lophotrochozoa</taxon>
        <taxon>Mollusca</taxon>
        <taxon>Gastropoda</taxon>
        <taxon>Heterobranchia</taxon>
        <taxon>Euthyneura</taxon>
        <taxon>Panpulmonata</taxon>
        <taxon>Sacoglossa</taxon>
        <taxon>Placobranchoidea</taxon>
        <taxon>Plakobranchidae</taxon>
        <taxon>Plakobranchus</taxon>
    </lineage>
</organism>
<protein>
    <submittedName>
        <fullName evidence="1">Uncharacterized protein</fullName>
    </submittedName>
</protein>
<evidence type="ECO:0000313" key="1">
    <source>
        <dbReference type="EMBL" id="GFO04581.1"/>
    </source>
</evidence>
<sequence length="91" mass="9971">MSPSASLRSYTVSLLPHRPTVGKASLPQSSQLRPSSLSSATARLADDLEPSLFGFPLHEQLVCLGRRSCFFFVQSSWHPKVFESPDPLVEG</sequence>
<dbReference type="Proteomes" id="UP000735302">
    <property type="component" value="Unassembled WGS sequence"/>
</dbReference>
<evidence type="ECO:0000313" key="2">
    <source>
        <dbReference type="Proteomes" id="UP000735302"/>
    </source>
</evidence>
<dbReference type="AlphaFoldDB" id="A0AAV4A8G0"/>
<name>A0AAV4A8G0_9GAST</name>
<comment type="caution">
    <text evidence="1">The sequence shown here is derived from an EMBL/GenBank/DDBJ whole genome shotgun (WGS) entry which is preliminary data.</text>
</comment>
<reference evidence="1 2" key="1">
    <citation type="journal article" date="2021" name="Elife">
        <title>Chloroplast acquisition without the gene transfer in kleptoplastic sea slugs, Plakobranchus ocellatus.</title>
        <authorList>
            <person name="Maeda T."/>
            <person name="Takahashi S."/>
            <person name="Yoshida T."/>
            <person name="Shimamura S."/>
            <person name="Takaki Y."/>
            <person name="Nagai Y."/>
            <person name="Toyoda A."/>
            <person name="Suzuki Y."/>
            <person name="Arimoto A."/>
            <person name="Ishii H."/>
            <person name="Satoh N."/>
            <person name="Nishiyama T."/>
            <person name="Hasebe M."/>
            <person name="Maruyama T."/>
            <person name="Minagawa J."/>
            <person name="Obokata J."/>
            <person name="Shigenobu S."/>
        </authorList>
    </citation>
    <scope>NUCLEOTIDE SEQUENCE [LARGE SCALE GENOMIC DNA]</scope>
</reference>
<keyword evidence="2" id="KW-1185">Reference proteome</keyword>
<proteinExistence type="predicted"/>
<dbReference type="EMBL" id="BLXT01003739">
    <property type="protein sequence ID" value="GFO04581.1"/>
    <property type="molecule type" value="Genomic_DNA"/>
</dbReference>
<accession>A0AAV4A8G0</accession>